<protein>
    <submittedName>
        <fullName evidence="1">Uncharacterized protein</fullName>
    </submittedName>
</protein>
<comment type="caution">
    <text evidence="1">The sequence shown here is derived from an EMBL/GenBank/DDBJ whole genome shotgun (WGS) entry which is preliminary data.</text>
</comment>
<evidence type="ECO:0000313" key="1">
    <source>
        <dbReference type="EMBL" id="KAK4002873.1"/>
    </source>
</evidence>
<reference evidence="1 2" key="1">
    <citation type="journal article" date="2023" name="Nucleic Acids Res.">
        <title>The hologenome of Daphnia magna reveals possible DNA methylation and microbiome-mediated evolution of the host genome.</title>
        <authorList>
            <person name="Chaturvedi A."/>
            <person name="Li X."/>
            <person name="Dhandapani V."/>
            <person name="Marshall H."/>
            <person name="Kissane S."/>
            <person name="Cuenca-Cambronero M."/>
            <person name="Asole G."/>
            <person name="Calvet F."/>
            <person name="Ruiz-Romero M."/>
            <person name="Marangio P."/>
            <person name="Guigo R."/>
            <person name="Rago D."/>
            <person name="Mirbahai L."/>
            <person name="Eastwood N."/>
            <person name="Colbourne J.K."/>
            <person name="Zhou J."/>
            <person name="Mallon E."/>
            <person name="Orsini L."/>
        </authorList>
    </citation>
    <scope>NUCLEOTIDE SEQUENCE [LARGE SCALE GENOMIC DNA]</scope>
    <source>
        <strain evidence="1">LRV0_1</strain>
    </source>
</reference>
<organism evidence="1 2">
    <name type="scientific">Daphnia magna</name>
    <dbReference type="NCBI Taxonomy" id="35525"/>
    <lineage>
        <taxon>Eukaryota</taxon>
        <taxon>Metazoa</taxon>
        <taxon>Ecdysozoa</taxon>
        <taxon>Arthropoda</taxon>
        <taxon>Crustacea</taxon>
        <taxon>Branchiopoda</taxon>
        <taxon>Diplostraca</taxon>
        <taxon>Cladocera</taxon>
        <taxon>Anomopoda</taxon>
        <taxon>Daphniidae</taxon>
        <taxon>Daphnia</taxon>
    </lineage>
</organism>
<name>A0ABQ9YQH8_9CRUS</name>
<sequence length="86" mass="10276">MRFLQSWLSWHPWRIDSVEQCLLFTPSQLRLKVASSSCNEYRYQKVHIEKTVAAAVNYCHFLFLFEFKQDYLSRAFLPTLELGKVD</sequence>
<dbReference type="Proteomes" id="UP001234178">
    <property type="component" value="Unassembled WGS sequence"/>
</dbReference>
<dbReference type="EMBL" id="JAOYFB010000001">
    <property type="protein sequence ID" value="KAK4002873.1"/>
    <property type="molecule type" value="Genomic_DNA"/>
</dbReference>
<proteinExistence type="predicted"/>
<accession>A0ABQ9YQH8</accession>
<keyword evidence="2" id="KW-1185">Reference proteome</keyword>
<gene>
    <name evidence="1" type="ORF">OUZ56_004667</name>
</gene>
<evidence type="ECO:0000313" key="2">
    <source>
        <dbReference type="Proteomes" id="UP001234178"/>
    </source>
</evidence>